<dbReference type="InterPro" id="IPR050830">
    <property type="entry name" value="Fungal_FAS"/>
</dbReference>
<dbReference type="PANTHER" id="PTHR10982">
    <property type="entry name" value="MALONYL COA-ACYL CARRIER PROTEIN TRANSACYLASE"/>
    <property type="match status" value="1"/>
</dbReference>
<dbReference type="InterPro" id="IPR013785">
    <property type="entry name" value="Aldolase_TIM"/>
</dbReference>
<evidence type="ECO:0000313" key="3">
    <source>
        <dbReference type="EMBL" id="KAE9308369.1"/>
    </source>
</evidence>
<comment type="caution">
    <text evidence="3">The sequence shown here is derived from an EMBL/GenBank/DDBJ whole genome shotgun (WGS) entry which is preliminary data.</text>
</comment>
<keyword evidence="1" id="KW-0808">Transferase</keyword>
<organism evidence="3 4">
    <name type="scientific">Phytophthora fragariae</name>
    <dbReference type="NCBI Taxonomy" id="53985"/>
    <lineage>
        <taxon>Eukaryota</taxon>
        <taxon>Sar</taxon>
        <taxon>Stramenopiles</taxon>
        <taxon>Oomycota</taxon>
        <taxon>Peronosporomycetes</taxon>
        <taxon>Peronosporales</taxon>
        <taxon>Peronosporaceae</taxon>
        <taxon>Phytophthora</taxon>
    </lineage>
</organism>
<dbReference type="Gene3D" id="3.20.20.70">
    <property type="entry name" value="Aldolase class I"/>
    <property type="match status" value="1"/>
</dbReference>
<sequence length="386" mass="41971">MSSISALTLASQVSSTVSSWLLPMSSIAIVALASQVSSTVSSWLSPMSSILTVACDASRVRGLYWTGIRFGVFDPPLQWIRGFSSRGQQPLFFKTLTPLTREEGAVDDIGSNLLVLHCRLPNVCPNLETLQSVAIEAVVDAHSWLQVENAPADLALDRVYFRMPLLVLTQCANYFNFLESVGVSHESVVKRSSTAGLRANETYDQLLTQYKQDGKKIADAGPMLAEHGLKKEHVLKAIEVTKRRTKTPDLQLSPHQRVGHDERDGLPRHADAAEAGAGGPVRRPTPTRRAFRTRSETHGFAVVCKLYNRFARALNKPPVMVAGMTSMPSLEGIDLVAAIQNAGFHGELAAGGLSRPNIFEDAVNELVSKIKSGLGIAINMLYLNAK</sequence>
<evidence type="ECO:0000256" key="2">
    <source>
        <dbReference type="SAM" id="MobiDB-lite"/>
    </source>
</evidence>
<dbReference type="InterPro" id="IPR001227">
    <property type="entry name" value="Ac_transferase_dom_sf"/>
</dbReference>
<dbReference type="EMBL" id="QXGE01000584">
    <property type="protein sequence ID" value="KAE9308369.1"/>
    <property type="molecule type" value="Genomic_DNA"/>
</dbReference>
<protein>
    <submittedName>
        <fullName evidence="3">Uncharacterized protein</fullName>
    </submittedName>
</protein>
<dbReference type="GO" id="GO:0016740">
    <property type="term" value="F:transferase activity"/>
    <property type="evidence" value="ECO:0007669"/>
    <property type="project" value="UniProtKB-KW"/>
</dbReference>
<feature type="compositionally biased region" description="Basic and acidic residues" evidence="2">
    <location>
        <begin position="258"/>
        <end position="272"/>
    </location>
</feature>
<evidence type="ECO:0000313" key="4">
    <source>
        <dbReference type="Proteomes" id="UP000437068"/>
    </source>
</evidence>
<dbReference type="PANTHER" id="PTHR10982:SF21">
    <property type="entry name" value="FATTY ACID SYNTHASE SUBUNIT BETA"/>
    <property type="match status" value="1"/>
</dbReference>
<dbReference type="Proteomes" id="UP000437068">
    <property type="component" value="Unassembled WGS sequence"/>
</dbReference>
<proteinExistence type="predicted"/>
<dbReference type="AlphaFoldDB" id="A0A6A4DMZ1"/>
<dbReference type="Gene3D" id="3.40.366.10">
    <property type="entry name" value="Malonyl-Coenzyme A Acyl Carrier Protein, domain 2"/>
    <property type="match status" value="1"/>
</dbReference>
<feature type="region of interest" description="Disordered" evidence="2">
    <location>
        <begin position="245"/>
        <end position="293"/>
    </location>
</feature>
<accession>A0A6A4DMZ1</accession>
<evidence type="ECO:0000256" key="1">
    <source>
        <dbReference type="ARBA" id="ARBA00022679"/>
    </source>
</evidence>
<gene>
    <name evidence="3" type="ORF">PF001_g11194</name>
</gene>
<reference evidence="3 4" key="1">
    <citation type="submission" date="2018-08" db="EMBL/GenBank/DDBJ databases">
        <title>Genomic investigation of the strawberry pathogen Phytophthora fragariae indicates pathogenicity is determined by transcriptional variation in three key races.</title>
        <authorList>
            <person name="Adams T.M."/>
            <person name="Armitage A.D."/>
            <person name="Sobczyk M.K."/>
            <person name="Bates H.J."/>
            <person name="Dunwell J.M."/>
            <person name="Nellist C.F."/>
            <person name="Harrison R.J."/>
        </authorList>
    </citation>
    <scope>NUCLEOTIDE SEQUENCE [LARGE SCALE GENOMIC DNA]</scope>
    <source>
        <strain evidence="3 4">A4</strain>
    </source>
</reference>
<name>A0A6A4DMZ1_9STRA</name>